<dbReference type="Pfam" id="PF04321">
    <property type="entry name" value="RmlD_sub_bind"/>
    <property type="match status" value="1"/>
</dbReference>
<dbReference type="CDD" id="cd05254">
    <property type="entry name" value="dTDP_HR_like_SDR_e"/>
    <property type="match status" value="1"/>
</dbReference>
<dbReference type="KEGG" id="ial:IALB_0713"/>
<dbReference type="PANTHER" id="PTHR43242:SF1">
    <property type="entry name" value="NAD(P)-BINDING ROSSMANN-FOLD SUPERFAMILY PROTEIN"/>
    <property type="match status" value="1"/>
</dbReference>
<dbReference type="STRING" id="945713.IALB_0713"/>
<dbReference type="RefSeq" id="WP_014559581.1">
    <property type="nucleotide sequence ID" value="NC_017464.1"/>
</dbReference>
<dbReference type="InterPro" id="IPR036291">
    <property type="entry name" value="NAD(P)-bd_dom_sf"/>
</dbReference>
<evidence type="ECO:0000259" key="1">
    <source>
        <dbReference type="Pfam" id="PF04321"/>
    </source>
</evidence>
<reference evidence="2 3" key="1">
    <citation type="journal article" date="2012" name="Front. Microbiol.">
        <title>Complete genome of Ignavibacterium album, a metabolically versatile, flagellated, facultative anaerobe from the phylum Chlorobi.</title>
        <authorList>
            <person name="Liu Z."/>
            <person name="Frigaard N.-U."/>
            <person name="Vogl K."/>
            <person name="Iino T."/>
            <person name="Ohkuma M."/>
            <person name="Overmann J."/>
            <person name="Bryant D.A."/>
        </authorList>
    </citation>
    <scope>NUCLEOTIDE SEQUENCE [LARGE SCALE GENOMIC DNA]</scope>
    <source>
        <strain evidence="3">DSM 19864 / JCM 16511 / NBRC 101810 / Mat9-16</strain>
    </source>
</reference>
<dbReference type="eggNOG" id="COG1091">
    <property type="taxonomic scope" value="Bacteria"/>
</dbReference>
<feature type="domain" description="RmlD-like substrate binding" evidence="1">
    <location>
        <begin position="1"/>
        <end position="290"/>
    </location>
</feature>
<dbReference type="Gene3D" id="3.40.50.720">
    <property type="entry name" value="NAD(P)-binding Rossmann-like Domain"/>
    <property type="match status" value="1"/>
</dbReference>
<proteinExistence type="predicted"/>
<evidence type="ECO:0000313" key="3">
    <source>
        <dbReference type="Proteomes" id="UP000007394"/>
    </source>
</evidence>
<organism evidence="2 3">
    <name type="scientific">Ignavibacterium album (strain DSM 19864 / JCM 16511 / NBRC 101810 / Mat9-16)</name>
    <dbReference type="NCBI Taxonomy" id="945713"/>
    <lineage>
        <taxon>Bacteria</taxon>
        <taxon>Pseudomonadati</taxon>
        <taxon>Ignavibacteriota</taxon>
        <taxon>Ignavibacteria</taxon>
        <taxon>Ignavibacteriales</taxon>
        <taxon>Ignavibacteriaceae</taxon>
        <taxon>Ignavibacterium</taxon>
    </lineage>
</organism>
<sequence>MKVLITGGSGFLGQYLNIFLSERHQIVTTFYNNSGNTNEFNSIHLDLRNFSVLRNIFSNFIPDVVVHTAAVSDTILNENISTKDVYGINVNVTEELAKLCNEYDAKLIYTSTDLVYAGYRGSFLKEDAKLIPVSLYAETKLMGEVKIKQTFDNYIILRTALLFGFGLNHAKCHFQYIYEQLRNNKPVKVFTDQFRSPVSVIEAARLISEMIDKNISCQIINFGGPERVSRYELTERLCDIAGLDKNLLIKIKLDDMPELPKVEDVSLNIDKLKSYGLIPKQLDEMIREVLNYQN</sequence>
<dbReference type="HOGENOM" id="CLU_007383_1_7_10"/>
<accession>I0AHG8</accession>
<name>I0AHG8_IGNAJ</name>
<protein>
    <submittedName>
        <fullName evidence="2">dTDP-4-dehydrorhamnose reductase</fullName>
    </submittedName>
</protein>
<dbReference type="PANTHER" id="PTHR43242">
    <property type="entry name" value="NAD(P)-BINDING ROSSMANN-FOLD SUPERFAMILY PROTEIN"/>
    <property type="match status" value="1"/>
</dbReference>
<keyword evidence="3" id="KW-1185">Reference proteome</keyword>
<evidence type="ECO:0000313" key="2">
    <source>
        <dbReference type="EMBL" id="AFH48425.1"/>
    </source>
</evidence>
<dbReference type="AlphaFoldDB" id="I0AHG8"/>
<dbReference type="EMBL" id="CP003418">
    <property type="protein sequence ID" value="AFH48425.1"/>
    <property type="molecule type" value="Genomic_DNA"/>
</dbReference>
<dbReference type="OrthoDB" id="9803892at2"/>
<gene>
    <name evidence="2" type="primary">rfbD</name>
    <name evidence="2" type="ordered locus">IALB_0713</name>
</gene>
<dbReference type="SUPFAM" id="SSF51735">
    <property type="entry name" value="NAD(P)-binding Rossmann-fold domains"/>
    <property type="match status" value="1"/>
</dbReference>
<dbReference type="Proteomes" id="UP000007394">
    <property type="component" value="Chromosome"/>
</dbReference>
<dbReference type="InterPro" id="IPR029903">
    <property type="entry name" value="RmlD-like-bd"/>
</dbReference>